<dbReference type="PANTHER" id="PTHR43827">
    <property type="entry name" value="2,5-DIKETO-D-GLUCONIC ACID REDUCTASE"/>
    <property type="match status" value="1"/>
</dbReference>
<reference evidence="8 9" key="1">
    <citation type="submission" date="2019-03" db="EMBL/GenBank/DDBJ databases">
        <title>Genomic Encyclopedia of Type Strains, Phase IV (KMG-IV): sequencing the most valuable type-strain genomes for metagenomic binning, comparative biology and taxonomic classification.</title>
        <authorList>
            <person name="Goeker M."/>
        </authorList>
    </citation>
    <scope>NUCLEOTIDE SEQUENCE [LARGE SCALE GENOMIC DNA]</scope>
    <source>
        <strain evidence="8 9">DSM 19377</strain>
    </source>
</reference>
<proteinExistence type="inferred from homology"/>
<evidence type="ECO:0000313" key="9">
    <source>
        <dbReference type="Proteomes" id="UP000295416"/>
    </source>
</evidence>
<dbReference type="GO" id="GO:0016616">
    <property type="term" value="F:oxidoreductase activity, acting on the CH-OH group of donors, NAD or NADP as acceptor"/>
    <property type="evidence" value="ECO:0007669"/>
    <property type="project" value="UniProtKB-ARBA"/>
</dbReference>
<feature type="domain" description="NADP-dependent oxidoreductase" evidence="7">
    <location>
        <begin position="29"/>
        <end position="262"/>
    </location>
</feature>
<dbReference type="EMBL" id="SLXK01000047">
    <property type="protein sequence ID" value="TCP20973.1"/>
    <property type="molecule type" value="Genomic_DNA"/>
</dbReference>
<dbReference type="SUPFAM" id="SSF51430">
    <property type="entry name" value="NAD(P)-linked oxidoreductase"/>
    <property type="match status" value="1"/>
</dbReference>
<dbReference type="FunFam" id="3.20.20.100:FF:000015">
    <property type="entry name" value="Oxidoreductase, aldo/keto reductase family"/>
    <property type="match status" value="1"/>
</dbReference>
<evidence type="ECO:0000256" key="3">
    <source>
        <dbReference type="ARBA" id="ARBA00023002"/>
    </source>
</evidence>
<evidence type="ECO:0000313" key="8">
    <source>
        <dbReference type="EMBL" id="TCP20973.1"/>
    </source>
</evidence>
<sequence length="276" mass="31878">MINSISDTVVLNNGVEMPRFGLGVYKAEDGNEVTNAVRSAIHAGYRSIDTASFYKNEKGVGEGIRTADVSRDELFITTKVWNDEQGYDETLKAFQQSREKLGVSYLDLYLIHWPIRGKFKDTWRALEKLYKEGYVRAIGVSNFKPHHLHELLADSEFVPAVNQVEFHPRLTQEDTRAFCYDHRIQMEAWSPMMRGRLFDHPAITSLAEKYQKTPAQIILRWDLQHDFVTIPKSVHEERIRQNANVFDFELDKGDMDRIDALNTNERIGPDPDKMGQ</sequence>
<dbReference type="InterPro" id="IPR020471">
    <property type="entry name" value="AKR"/>
</dbReference>
<dbReference type="PROSITE" id="PS00798">
    <property type="entry name" value="ALDOKETO_REDUCTASE_1"/>
    <property type="match status" value="1"/>
</dbReference>
<dbReference type="Gene3D" id="3.20.20.100">
    <property type="entry name" value="NADP-dependent oxidoreductase domain"/>
    <property type="match status" value="1"/>
</dbReference>
<feature type="site" description="Lowers pKa of active site Tyr" evidence="6">
    <location>
        <position position="79"/>
    </location>
</feature>
<feature type="binding site" evidence="5">
    <location>
        <position position="112"/>
    </location>
    <ligand>
        <name>substrate</name>
    </ligand>
</feature>
<dbReference type="Proteomes" id="UP000295416">
    <property type="component" value="Unassembled WGS sequence"/>
</dbReference>
<dbReference type="OrthoDB" id="9804790at2"/>
<dbReference type="CDD" id="cd19157">
    <property type="entry name" value="AKR_AKR5G1-3"/>
    <property type="match status" value="1"/>
</dbReference>
<dbReference type="Pfam" id="PF00248">
    <property type="entry name" value="Aldo_ket_red"/>
    <property type="match status" value="1"/>
</dbReference>
<gene>
    <name evidence="8" type="ORF">EV207_14724</name>
</gene>
<evidence type="ECO:0000256" key="5">
    <source>
        <dbReference type="PIRSR" id="PIRSR000097-2"/>
    </source>
</evidence>
<evidence type="ECO:0000256" key="6">
    <source>
        <dbReference type="PIRSR" id="PIRSR000097-3"/>
    </source>
</evidence>
<name>A0A4R2NHR7_9BACL</name>
<dbReference type="PIRSF" id="PIRSF000097">
    <property type="entry name" value="AKR"/>
    <property type="match status" value="1"/>
</dbReference>
<evidence type="ECO:0000259" key="7">
    <source>
        <dbReference type="Pfam" id="PF00248"/>
    </source>
</evidence>
<organism evidence="8 9">
    <name type="scientific">Scopulibacillus darangshiensis</name>
    <dbReference type="NCBI Taxonomy" id="442528"/>
    <lineage>
        <taxon>Bacteria</taxon>
        <taxon>Bacillati</taxon>
        <taxon>Bacillota</taxon>
        <taxon>Bacilli</taxon>
        <taxon>Bacillales</taxon>
        <taxon>Sporolactobacillaceae</taxon>
        <taxon>Scopulibacillus</taxon>
    </lineage>
</organism>
<keyword evidence="3" id="KW-0560">Oxidoreductase</keyword>
<protein>
    <submittedName>
        <fullName evidence="8">Diketogulonate reductase-like aldo/keto reductase</fullName>
    </submittedName>
</protein>
<keyword evidence="9" id="KW-1185">Reference proteome</keyword>
<dbReference type="PROSITE" id="PS00063">
    <property type="entry name" value="ALDOKETO_REDUCTASE_3"/>
    <property type="match status" value="1"/>
</dbReference>
<dbReference type="AlphaFoldDB" id="A0A4R2NHR7"/>
<dbReference type="RefSeq" id="WP_132747910.1">
    <property type="nucleotide sequence ID" value="NZ_SLXK01000047.1"/>
</dbReference>
<dbReference type="PRINTS" id="PR00069">
    <property type="entry name" value="ALDKETRDTASE"/>
</dbReference>
<accession>A0A4R2NHR7</accession>
<dbReference type="InterPro" id="IPR023210">
    <property type="entry name" value="NADP_OxRdtase_dom"/>
</dbReference>
<dbReference type="InterPro" id="IPR018170">
    <property type="entry name" value="Aldo/ket_reductase_CS"/>
</dbReference>
<feature type="active site" description="Proton donor" evidence="4">
    <location>
        <position position="54"/>
    </location>
</feature>
<dbReference type="InterPro" id="IPR044500">
    <property type="entry name" value="AKR5G"/>
</dbReference>
<dbReference type="InterPro" id="IPR036812">
    <property type="entry name" value="NAD(P)_OxRdtase_dom_sf"/>
</dbReference>
<comment type="similarity">
    <text evidence="1">Belongs to the aldo/keto reductase family.</text>
</comment>
<dbReference type="PROSITE" id="PS00062">
    <property type="entry name" value="ALDOKETO_REDUCTASE_2"/>
    <property type="match status" value="1"/>
</dbReference>
<dbReference type="PANTHER" id="PTHR43827:SF3">
    <property type="entry name" value="NADP-DEPENDENT OXIDOREDUCTASE DOMAIN-CONTAINING PROTEIN"/>
    <property type="match status" value="1"/>
</dbReference>
<evidence type="ECO:0000256" key="4">
    <source>
        <dbReference type="PIRSR" id="PIRSR000097-1"/>
    </source>
</evidence>
<evidence type="ECO:0000256" key="2">
    <source>
        <dbReference type="ARBA" id="ARBA00022857"/>
    </source>
</evidence>
<comment type="caution">
    <text evidence="8">The sequence shown here is derived from an EMBL/GenBank/DDBJ whole genome shotgun (WGS) entry which is preliminary data.</text>
</comment>
<evidence type="ECO:0000256" key="1">
    <source>
        <dbReference type="ARBA" id="ARBA00007905"/>
    </source>
</evidence>
<keyword evidence="2" id="KW-0521">NADP</keyword>